<dbReference type="AlphaFoldDB" id="A0A538TGW2"/>
<reference evidence="1 2" key="1">
    <citation type="journal article" date="2019" name="Nat. Microbiol.">
        <title>Mediterranean grassland soil C-N compound turnover is dependent on rainfall and depth, and is mediated by genomically divergent microorganisms.</title>
        <authorList>
            <person name="Diamond S."/>
            <person name="Andeer P.F."/>
            <person name="Li Z."/>
            <person name="Crits-Christoph A."/>
            <person name="Burstein D."/>
            <person name="Anantharaman K."/>
            <person name="Lane K.R."/>
            <person name="Thomas B.C."/>
            <person name="Pan C."/>
            <person name="Northen T.R."/>
            <person name="Banfield J.F."/>
        </authorList>
    </citation>
    <scope>NUCLEOTIDE SEQUENCE [LARGE SCALE GENOMIC DNA]</scope>
    <source>
        <strain evidence="1">WS_9</strain>
    </source>
</reference>
<dbReference type="InterPro" id="IPR052707">
    <property type="entry name" value="OsmC_Ohr_Peroxiredoxin"/>
</dbReference>
<sequence length="159" mass="17099">MSPNEHHFACRLVWTGATKGGTTSYEAYSRECRVDIPGKPSIRASAAAEFRGDPSLPNPEDLLVASLSICHFLSYVALCARGGVNVIGYEDEALGTMSRFERGFHFTDVLLKPRVTIAAGSDADKAAALHVKAHETCFIANSVNFPVRHEPVISVAAPV</sequence>
<dbReference type="Proteomes" id="UP000317691">
    <property type="component" value="Unassembled WGS sequence"/>
</dbReference>
<dbReference type="SUPFAM" id="SSF82784">
    <property type="entry name" value="OsmC-like"/>
    <property type="match status" value="1"/>
</dbReference>
<name>A0A538TGW2_UNCEI</name>
<dbReference type="Gene3D" id="3.30.300.20">
    <property type="match status" value="1"/>
</dbReference>
<organism evidence="1 2">
    <name type="scientific">Eiseniibacteriota bacterium</name>
    <dbReference type="NCBI Taxonomy" id="2212470"/>
    <lineage>
        <taxon>Bacteria</taxon>
        <taxon>Candidatus Eiseniibacteriota</taxon>
    </lineage>
</organism>
<dbReference type="PANTHER" id="PTHR42830:SF2">
    <property type="entry name" value="OSMC_OHR FAMILY PROTEIN"/>
    <property type="match status" value="1"/>
</dbReference>
<dbReference type="Pfam" id="PF02566">
    <property type="entry name" value="OsmC"/>
    <property type="match status" value="1"/>
</dbReference>
<proteinExistence type="predicted"/>
<dbReference type="InterPro" id="IPR015946">
    <property type="entry name" value="KH_dom-like_a/b"/>
</dbReference>
<protein>
    <submittedName>
        <fullName evidence="1">OsmC family peroxiredoxin</fullName>
    </submittedName>
</protein>
<dbReference type="InterPro" id="IPR036102">
    <property type="entry name" value="OsmC/Ohrsf"/>
</dbReference>
<gene>
    <name evidence="1" type="ORF">E6K79_11340</name>
</gene>
<dbReference type="EMBL" id="VBOZ01000035">
    <property type="protein sequence ID" value="TMQ62846.1"/>
    <property type="molecule type" value="Genomic_DNA"/>
</dbReference>
<dbReference type="PANTHER" id="PTHR42830">
    <property type="entry name" value="OSMOTICALLY INDUCIBLE FAMILY PROTEIN"/>
    <property type="match status" value="1"/>
</dbReference>
<evidence type="ECO:0000313" key="2">
    <source>
        <dbReference type="Proteomes" id="UP000317691"/>
    </source>
</evidence>
<comment type="caution">
    <text evidence="1">The sequence shown here is derived from an EMBL/GenBank/DDBJ whole genome shotgun (WGS) entry which is preliminary data.</text>
</comment>
<dbReference type="InterPro" id="IPR003718">
    <property type="entry name" value="OsmC/Ohr_fam"/>
</dbReference>
<accession>A0A538TGW2</accession>
<evidence type="ECO:0000313" key="1">
    <source>
        <dbReference type="EMBL" id="TMQ62846.1"/>
    </source>
</evidence>